<evidence type="ECO:0000256" key="4">
    <source>
        <dbReference type="ARBA" id="ARBA00022777"/>
    </source>
</evidence>
<dbReference type="Pfam" id="PF00069">
    <property type="entry name" value="Pkinase"/>
    <property type="match status" value="1"/>
</dbReference>
<feature type="binding site" evidence="6">
    <location>
        <position position="579"/>
    </location>
    <ligand>
        <name>ATP</name>
        <dbReference type="ChEBI" id="CHEBI:30616"/>
    </ligand>
</feature>
<feature type="transmembrane region" description="Helical" evidence="9">
    <location>
        <begin position="480"/>
        <end position="499"/>
    </location>
</feature>
<feature type="coiled-coil region" evidence="7">
    <location>
        <begin position="825"/>
        <end position="852"/>
    </location>
</feature>
<evidence type="ECO:0000256" key="2">
    <source>
        <dbReference type="ARBA" id="ARBA00022679"/>
    </source>
</evidence>
<keyword evidence="9" id="KW-0472">Membrane</keyword>
<keyword evidence="9" id="KW-1133">Transmembrane helix</keyword>
<keyword evidence="12" id="KW-1185">Reference proteome</keyword>
<dbReference type="InterPro" id="IPR000719">
    <property type="entry name" value="Prot_kinase_dom"/>
</dbReference>
<sequence>MVRTQPPGGSSLARPGWRGGAGHLRFRRWLQVLFRKALKDKLEDFEEPNVLRILRRHIINYIQIQELQKAGVVSSFFAVHQWQHLQELHNRGWNNLSRLWSWPKDGTADFIVQYTGVQVAFLFHLYNTFTRWLSGPAVLSTVNFVLRRCPFTSAREMKFVDSAYGAMLCMWTTVFLVRYNQLLNLKTYRWGMEGAEREIVPVRKEFSDEYRGSILDGLQKFAHSLLCLVFIVETIGAAQVISSVSHEAHAHPEESTRGIPNTTVILLAKYAITLNIKVVDLIWTPLSTWLSKKENWRTEPEMKSHMIVKLFAVKFVVFYYPFAHTILIQPYWGKGCDGGEMSGCVSKLRSDLYFFFVCQVLSEAFAVCMTLASVYWSVRSELKSKRAQNHKFTYLELQAKVPEYGEAEQIQDYMQLVLSFGFIAMSKAEFGVTCPSMSILCFFVTFPIKRLLAYKISYAHQRVIPRVEEGIGAWRSIMNFIAYIGVTCTCYIVIFVFSIEHMDFASKLLVFILSERALMGLKWVMETFMGTKTVAQLRAEEHNEKDLKLDKPLGRGYFGEVWRGYRSGRSSTPVWAVKKIPLSLIEQHGLTEQMKRERPGVQMRWSEFRLRIDIMRSLRHPHIVELHFSFQDESHVYLGMEFAEGGGMFDLLSKYGKFSSELAARHFYEVCDALEYLHTQTPQIIHRDIKPENILLDKEQHAKLADFGWSNVLENVSYRATFCGTPDYLAPEMIRGEGHNESLDMWEMGVLLYEMTVGKSPFGGSNQDETCRNILNLGRNNWLRLVISFGSFSTVRSCKLKFPPGLEPLAEERLTAAQAKCHDFVKKFHAAARNLRRKNEILLNEHTELLQQKAHKDRSDGTASTAGHHRTPLREGLRMYAGMRGGRAWMKVVDVSCAKERL</sequence>
<dbReference type="Pfam" id="PF04547">
    <property type="entry name" value="Anoctamin"/>
    <property type="match status" value="1"/>
</dbReference>
<dbReference type="InterPro" id="IPR030616">
    <property type="entry name" value="Aur-like"/>
</dbReference>
<comment type="caution">
    <text evidence="11">The sequence shown here is derived from an EMBL/GenBank/DDBJ whole genome shotgun (WGS) entry which is preliminary data.</text>
</comment>
<keyword evidence="2" id="KW-0808">Transferase</keyword>
<feature type="transmembrane region" description="Helical" evidence="9">
    <location>
        <begin position="162"/>
        <end position="179"/>
    </location>
</feature>
<reference evidence="11 12" key="1">
    <citation type="submission" date="2024-02" db="EMBL/GenBank/DDBJ databases">
        <authorList>
            <person name="Chen Y."/>
            <person name="Shah S."/>
            <person name="Dougan E. K."/>
            <person name="Thang M."/>
            <person name="Chan C."/>
        </authorList>
    </citation>
    <scope>NUCLEOTIDE SEQUENCE [LARGE SCALE GENOMIC DNA]</scope>
</reference>
<dbReference type="InterPro" id="IPR008271">
    <property type="entry name" value="Ser/Thr_kinase_AS"/>
</dbReference>
<evidence type="ECO:0000256" key="8">
    <source>
        <dbReference type="SAM" id="MobiDB-lite"/>
    </source>
</evidence>
<evidence type="ECO:0000256" key="9">
    <source>
        <dbReference type="SAM" id="Phobius"/>
    </source>
</evidence>
<feature type="region of interest" description="Disordered" evidence="8">
    <location>
        <begin position="852"/>
        <end position="875"/>
    </location>
</feature>
<evidence type="ECO:0000256" key="1">
    <source>
        <dbReference type="ARBA" id="ARBA00022527"/>
    </source>
</evidence>
<dbReference type="GO" id="GO:0016301">
    <property type="term" value="F:kinase activity"/>
    <property type="evidence" value="ECO:0007669"/>
    <property type="project" value="UniProtKB-KW"/>
</dbReference>
<organism evidence="11 12">
    <name type="scientific">Durusdinium trenchii</name>
    <dbReference type="NCBI Taxonomy" id="1381693"/>
    <lineage>
        <taxon>Eukaryota</taxon>
        <taxon>Sar</taxon>
        <taxon>Alveolata</taxon>
        <taxon>Dinophyceae</taxon>
        <taxon>Suessiales</taxon>
        <taxon>Symbiodiniaceae</taxon>
        <taxon>Durusdinium</taxon>
    </lineage>
</organism>
<keyword evidence="7" id="KW-0175">Coiled coil</keyword>
<dbReference type="SMART" id="SM00220">
    <property type="entry name" value="S_TKc"/>
    <property type="match status" value="1"/>
</dbReference>
<dbReference type="InterPro" id="IPR017441">
    <property type="entry name" value="Protein_kinase_ATP_BS"/>
</dbReference>
<keyword evidence="1" id="KW-0723">Serine/threonine-protein kinase</keyword>
<evidence type="ECO:0000256" key="3">
    <source>
        <dbReference type="ARBA" id="ARBA00022741"/>
    </source>
</evidence>
<dbReference type="Proteomes" id="UP001642464">
    <property type="component" value="Unassembled WGS sequence"/>
</dbReference>
<evidence type="ECO:0000313" key="12">
    <source>
        <dbReference type="Proteomes" id="UP001642464"/>
    </source>
</evidence>
<keyword evidence="9" id="KW-0812">Transmembrane</keyword>
<dbReference type="InterPro" id="IPR011009">
    <property type="entry name" value="Kinase-like_dom_sf"/>
</dbReference>
<dbReference type="EMBL" id="CAXAMM010042829">
    <property type="protein sequence ID" value="CAK9106992.1"/>
    <property type="molecule type" value="Genomic_DNA"/>
</dbReference>
<protein>
    <recommendedName>
        <fullName evidence="10">Protein kinase domain-containing protein</fullName>
    </recommendedName>
</protein>
<evidence type="ECO:0000256" key="7">
    <source>
        <dbReference type="SAM" id="Coils"/>
    </source>
</evidence>
<proteinExistence type="predicted"/>
<keyword evidence="4 11" id="KW-0418">Kinase</keyword>
<feature type="transmembrane region" description="Helical" evidence="9">
    <location>
        <begin position="307"/>
        <end position="332"/>
    </location>
</feature>
<evidence type="ECO:0000256" key="6">
    <source>
        <dbReference type="PROSITE-ProRule" id="PRU10141"/>
    </source>
</evidence>
<dbReference type="PANTHER" id="PTHR24350">
    <property type="entry name" value="SERINE/THREONINE-PROTEIN KINASE IAL-RELATED"/>
    <property type="match status" value="1"/>
</dbReference>
<feature type="domain" description="Protein kinase" evidence="10">
    <location>
        <begin position="547"/>
        <end position="825"/>
    </location>
</feature>
<feature type="transmembrane region" description="Helical" evidence="9">
    <location>
        <begin position="352"/>
        <end position="376"/>
    </location>
</feature>
<keyword evidence="3 6" id="KW-0547">Nucleotide-binding</keyword>
<accession>A0ABP0S3Q9</accession>
<dbReference type="SUPFAM" id="SSF56112">
    <property type="entry name" value="Protein kinase-like (PK-like)"/>
    <property type="match status" value="1"/>
</dbReference>
<evidence type="ECO:0000259" key="10">
    <source>
        <dbReference type="PROSITE" id="PS50011"/>
    </source>
</evidence>
<dbReference type="PROSITE" id="PS50011">
    <property type="entry name" value="PROTEIN_KINASE_DOM"/>
    <property type="match status" value="1"/>
</dbReference>
<name>A0ABP0S3Q9_9DINO</name>
<dbReference type="PROSITE" id="PS00107">
    <property type="entry name" value="PROTEIN_KINASE_ATP"/>
    <property type="match status" value="1"/>
</dbReference>
<evidence type="ECO:0000313" key="11">
    <source>
        <dbReference type="EMBL" id="CAK9106992.1"/>
    </source>
</evidence>
<dbReference type="InterPro" id="IPR049452">
    <property type="entry name" value="Anoctamin_TM"/>
</dbReference>
<gene>
    <name evidence="11" type="ORF">SCF082_LOCUS49821</name>
</gene>
<keyword evidence="5 6" id="KW-0067">ATP-binding</keyword>
<dbReference type="Gene3D" id="1.10.510.10">
    <property type="entry name" value="Transferase(Phosphotransferase) domain 1"/>
    <property type="match status" value="1"/>
</dbReference>
<dbReference type="PROSITE" id="PS00108">
    <property type="entry name" value="PROTEIN_KINASE_ST"/>
    <property type="match status" value="1"/>
</dbReference>
<evidence type="ECO:0000256" key="5">
    <source>
        <dbReference type="ARBA" id="ARBA00022840"/>
    </source>
</evidence>